<evidence type="ECO:0000313" key="1">
    <source>
        <dbReference type="EMBL" id="TXG65292.1"/>
    </source>
</evidence>
<proteinExistence type="predicted"/>
<dbReference type="Proteomes" id="UP000323000">
    <property type="component" value="Chromosome 3"/>
</dbReference>
<comment type="caution">
    <text evidence="1">The sequence shown here is derived from an EMBL/GenBank/DDBJ whole genome shotgun (WGS) entry which is preliminary data.</text>
</comment>
<protein>
    <recommendedName>
        <fullName evidence="3">PH domain-containing protein</fullName>
    </recommendedName>
</protein>
<dbReference type="AlphaFoldDB" id="A0A5C7I9F0"/>
<evidence type="ECO:0008006" key="3">
    <source>
        <dbReference type="Google" id="ProtNLM"/>
    </source>
</evidence>
<dbReference type="EMBL" id="VAHF01000003">
    <property type="protein sequence ID" value="TXG65292.1"/>
    <property type="molecule type" value="Genomic_DNA"/>
</dbReference>
<sequence length="279" mass="31632">MSTERLIEVDNNIQYFDLLTHSCCSSSVQCAAAELPPDFRGVAKGNDCLCFKTGHTIEFHYKQASTFLFFFKWRLKASQVLYLHFAVKKRVIIHEFHEKQEQFAMLTISDKAKVAMQGYLNHFLGNIDIVNSREVCKFLDVSRLSFAQKYGPKLKEALLEDPFNTKLLDIIVFDVLPTVIGNGGSEVNLANQIKESNPLRYAFKVSCGNRSIKFRSTSKGKVKDWVAAIILIVLVLSLLQDGSQAQWFIEGQAAFKAITSSIEDAKSEVRFFLCKYTML</sequence>
<gene>
    <name evidence="1" type="ORF">EZV62_006567</name>
</gene>
<accession>A0A5C7I9F0</accession>
<reference evidence="2" key="1">
    <citation type="journal article" date="2019" name="Gigascience">
        <title>De novo genome assembly of the endangered Acer yangbiense, a plant species with extremely small populations endemic to Yunnan Province, China.</title>
        <authorList>
            <person name="Yang J."/>
            <person name="Wariss H.M."/>
            <person name="Tao L."/>
            <person name="Zhang R."/>
            <person name="Yun Q."/>
            <person name="Hollingsworth P."/>
            <person name="Dao Z."/>
            <person name="Luo G."/>
            <person name="Guo H."/>
            <person name="Ma Y."/>
            <person name="Sun W."/>
        </authorList>
    </citation>
    <scope>NUCLEOTIDE SEQUENCE [LARGE SCALE GENOMIC DNA]</scope>
    <source>
        <strain evidence="2">cv. Malutang</strain>
    </source>
</reference>
<dbReference type="OrthoDB" id="1692708at2759"/>
<keyword evidence="2" id="KW-1185">Reference proteome</keyword>
<organism evidence="1 2">
    <name type="scientific">Acer yangbiense</name>
    <dbReference type="NCBI Taxonomy" id="1000413"/>
    <lineage>
        <taxon>Eukaryota</taxon>
        <taxon>Viridiplantae</taxon>
        <taxon>Streptophyta</taxon>
        <taxon>Embryophyta</taxon>
        <taxon>Tracheophyta</taxon>
        <taxon>Spermatophyta</taxon>
        <taxon>Magnoliopsida</taxon>
        <taxon>eudicotyledons</taxon>
        <taxon>Gunneridae</taxon>
        <taxon>Pentapetalae</taxon>
        <taxon>rosids</taxon>
        <taxon>malvids</taxon>
        <taxon>Sapindales</taxon>
        <taxon>Sapindaceae</taxon>
        <taxon>Hippocastanoideae</taxon>
        <taxon>Acereae</taxon>
        <taxon>Acer</taxon>
    </lineage>
</organism>
<name>A0A5C7I9F0_9ROSI</name>
<evidence type="ECO:0000313" key="2">
    <source>
        <dbReference type="Proteomes" id="UP000323000"/>
    </source>
</evidence>